<evidence type="ECO:0000256" key="7">
    <source>
        <dbReference type="SAM" id="MobiDB-lite"/>
    </source>
</evidence>
<keyword evidence="2" id="KW-0479">Metal-binding</keyword>
<dbReference type="InterPro" id="IPR051711">
    <property type="entry name" value="Stress_Response_Reg"/>
</dbReference>
<dbReference type="GO" id="GO:0006351">
    <property type="term" value="P:DNA-templated transcription"/>
    <property type="evidence" value="ECO:0007669"/>
    <property type="project" value="InterPro"/>
</dbReference>
<sequence>MPPLPSHRQRVSRACDLCKKRKIRCTGDRPCQLCLRDNLECRFDAPYARGKNKKKRTPKNEANKVLSSICTKGVSVAQAISPVSHPTIASTGMDETSQLGDLLEQPENKSSCGTVQDPSPNGDSLPLEPGQADRPGHFVGESSGLSFLIRLRRRLVQDTGSAYESSVFTLGDPELPIFDENAFLWPPREEADRLVNTFFELTSATYRYLHRPTVNGWIRQYYDDGDVAEPCSHGKKAVLLGLFAQASGYSRITPAVDGLNYFQASEKELNRQTQSTHLITVQALLLACFFTLTCSRLNHCWSLFGTTARLILALGLHRRRRNKFQQKDVVVDWVQVECGKRLFWSAYTLDKYLAAIFGRPCALSDDETDQDFPAVVDDDDLTPLVVKPAVHQNMNKMLAPICHHKLGRILCQALKRLYGIVPLDRGKQYQAMSELGAMVREWRDSLPYFLNPQKVDSRILRPFFQRQSNLLSLGSGHLEILIYRPCLLSESDEGDLSLELQMTNKANIQNCLDAAMSIMATIDAMVENDQFYSISWFAHYQAFCAVLVLYTYTIKSKLKPSSSWLSYYQAAERCQGLIAAVPKSDSLARRLHLIMEEYRAEVVRQVQWDSPQGMVPSTFPPLTSNLDITANWLALEDGNEERLPLTDLPNWEQLDSLALDTWNVDFDMGLSGTGME</sequence>
<proteinExistence type="predicted"/>
<dbReference type="CDD" id="cd12148">
    <property type="entry name" value="fungal_TF_MHR"/>
    <property type="match status" value="1"/>
</dbReference>
<protein>
    <recommendedName>
        <fullName evidence="8">Zn(2)-C6 fungal-type domain-containing protein</fullName>
    </recommendedName>
</protein>
<dbReference type="InterPro" id="IPR007219">
    <property type="entry name" value="XnlR_reg_dom"/>
</dbReference>
<evidence type="ECO:0000259" key="8">
    <source>
        <dbReference type="PROSITE" id="PS50048"/>
    </source>
</evidence>
<dbReference type="SMART" id="SM00906">
    <property type="entry name" value="Fungal_trans"/>
    <property type="match status" value="1"/>
</dbReference>
<dbReference type="PROSITE" id="PS00463">
    <property type="entry name" value="ZN2_CY6_FUNGAL_1"/>
    <property type="match status" value="1"/>
</dbReference>
<feature type="region of interest" description="Disordered" evidence="7">
    <location>
        <begin position="105"/>
        <end position="136"/>
    </location>
</feature>
<dbReference type="PANTHER" id="PTHR47540">
    <property type="entry name" value="THIAMINE REPRESSIBLE GENES REGULATORY PROTEIN THI5"/>
    <property type="match status" value="1"/>
</dbReference>
<dbReference type="GO" id="GO:0045944">
    <property type="term" value="P:positive regulation of transcription by RNA polymerase II"/>
    <property type="evidence" value="ECO:0007669"/>
    <property type="project" value="TreeGrafter"/>
</dbReference>
<feature type="domain" description="Zn(2)-C6 fungal-type" evidence="8">
    <location>
        <begin position="14"/>
        <end position="43"/>
    </location>
</feature>
<dbReference type="GO" id="GO:0008270">
    <property type="term" value="F:zinc ion binding"/>
    <property type="evidence" value="ECO:0007669"/>
    <property type="project" value="InterPro"/>
</dbReference>
<dbReference type="Pfam" id="PF00172">
    <property type="entry name" value="Zn_clus"/>
    <property type="match status" value="1"/>
</dbReference>
<evidence type="ECO:0000256" key="4">
    <source>
        <dbReference type="ARBA" id="ARBA00023125"/>
    </source>
</evidence>
<comment type="subcellular location">
    <subcellularLocation>
        <location evidence="1">Nucleus</location>
    </subcellularLocation>
</comment>
<dbReference type="AlphaFoldDB" id="A0A0B7JN10"/>
<evidence type="ECO:0000256" key="6">
    <source>
        <dbReference type="ARBA" id="ARBA00023242"/>
    </source>
</evidence>
<keyword evidence="5" id="KW-0804">Transcription</keyword>
<dbReference type="PANTHER" id="PTHR47540:SF3">
    <property type="entry name" value="ZN(II)2CYS6 TRANSCRIPTION FACTOR (EUROFUNG)"/>
    <property type="match status" value="1"/>
</dbReference>
<dbReference type="GO" id="GO:0043565">
    <property type="term" value="F:sequence-specific DNA binding"/>
    <property type="evidence" value="ECO:0007669"/>
    <property type="project" value="TreeGrafter"/>
</dbReference>
<organism evidence="9">
    <name type="scientific">Bionectria ochroleuca</name>
    <name type="common">Gliocladium roseum</name>
    <dbReference type="NCBI Taxonomy" id="29856"/>
    <lineage>
        <taxon>Eukaryota</taxon>
        <taxon>Fungi</taxon>
        <taxon>Dikarya</taxon>
        <taxon>Ascomycota</taxon>
        <taxon>Pezizomycotina</taxon>
        <taxon>Sordariomycetes</taxon>
        <taxon>Hypocreomycetidae</taxon>
        <taxon>Hypocreales</taxon>
        <taxon>Bionectriaceae</taxon>
        <taxon>Clonostachys</taxon>
    </lineage>
</organism>
<name>A0A0B7JN10_BIOOC</name>
<keyword evidence="4" id="KW-0238">DNA-binding</keyword>
<dbReference type="GO" id="GO:0005634">
    <property type="term" value="C:nucleus"/>
    <property type="evidence" value="ECO:0007669"/>
    <property type="project" value="UniProtKB-SubCell"/>
</dbReference>
<dbReference type="GO" id="GO:0000981">
    <property type="term" value="F:DNA-binding transcription factor activity, RNA polymerase II-specific"/>
    <property type="evidence" value="ECO:0007669"/>
    <property type="project" value="InterPro"/>
</dbReference>
<keyword evidence="6" id="KW-0539">Nucleus</keyword>
<dbReference type="CDD" id="cd00067">
    <property type="entry name" value="GAL4"/>
    <property type="match status" value="1"/>
</dbReference>
<dbReference type="Gene3D" id="4.10.240.10">
    <property type="entry name" value="Zn(2)-C6 fungal-type DNA-binding domain"/>
    <property type="match status" value="1"/>
</dbReference>
<feature type="compositionally biased region" description="Polar residues" evidence="7">
    <location>
        <begin position="108"/>
        <end position="122"/>
    </location>
</feature>
<accession>A0A0B7JN10</accession>
<dbReference type="SUPFAM" id="SSF57701">
    <property type="entry name" value="Zn2/Cys6 DNA-binding domain"/>
    <property type="match status" value="1"/>
</dbReference>
<reference evidence="9" key="1">
    <citation type="submission" date="2015-01" db="EMBL/GenBank/DDBJ databases">
        <authorList>
            <person name="Durling Mikael"/>
        </authorList>
    </citation>
    <scope>NUCLEOTIDE SEQUENCE</scope>
</reference>
<dbReference type="InterPro" id="IPR036864">
    <property type="entry name" value="Zn2-C6_fun-type_DNA-bd_sf"/>
</dbReference>
<evidence type="ECO:0000256" key="5">
    <source>
        <dbReference type="ARBA" id="ARBA00023163"/>
    </source>
</evidence>
<dbReference type="PROSITE" id="PS50048">
    <property type="entry name" value="ZN2_CY6_FUNGAL_2"/>
    <property type="match status" value="1"/>
</dbReference>
<dbReference type="Pfam" id="PF04082">
    <property type="entry name" value="Fungal_trans"/>
    <property type="match status" value="1"/>
</dbReference>
<evidence type="ECO:0000256" key="1">
    <source>
        <dbReference type="ARBA" id="ARBA00004123"/>
    </source>
</evidence>
<gene>
    <name evidence="9" type="ORF">BN869_000002389_1</name>
</gene>
<dbReference type="EMBL" id="CDPU01000004">
    <property type="protein sequence ID" value="CEO46334.1"/>
    <property type="molecule type" value="Genomic_DNA"/>
</dbReference>
<dbReference type="InterPro" id="IPR001138">
    <property type="entry name" value="Zn2Cys6_DnaBD"/>
</dbReference>
<keyword evidence="3" id="KW-0805">Transcription regulation</keyword>
<evidence type="ECO:0000256" key="2">
    <source>
        <dbReference type="ARBA" id="ARBA00022723"/>
    </source>
</evidence>
<dbReference type="SMART" id="SM00066">
    <property type="entry name" value="GAL4"/>
    <property type="match status" value="1"/>
</dbReference>
<evidence type="ECO:0000313" key="9">
    <source>
        <dbReference type="EMBL" id="CEO46334.1"/>
    </source>
</evidence>
<evidence type="ECO:0000256" key="3">
    <source>
        <dbReference type="ARBA" id="ARBA00023015"/>
    </source>
</evidence>